<evidence type="ECO:0000313" key="2">
    <source>
        <dbReference type="EMBL" id="CAF0944327.1"/>
    </source>
</evidence>
<dbReference type="Pfam" id="PF00078">
    <property type="entry name" value="RVT_1"/>
    <property type="match status" value="1"/>
</dbReference>
<keyword evidence="3" id="KW-1185">Reference proteome</keyword>
<dbReference type="Proteomes" id="UP000663879">
    <property type="component" value="Unassembled WGS sequence"/>
</dbReference>
<gene>
    <name evidence="2" type="ORF">OXX778_LOCUS13599</name>
</gene>
<dbReference type="AlphaFoldDB" id="A0A814CRF0"/>
<evidence type="ECO:0000259" key="1">
    <source>
        <dbReference type="Pfam" id="PF00078"/>
    </source>
</evidence>
<dbReference type="PANTHER" id="PTHR24559">
    <property type="entry name" value="TRANSPOSON TY3-I GAG-POL POLYPROTEIN"/>
    <property type="match status" value="1"/>
</dbReference>
<proteinExistence type="predicted"/>
<dbReference type="Gene3D" id="3.10.10.10">
    <property type="entry name" value="HIV Type 1 Reverse Transcriptase, subunit A, domain 1"/>
    <property type="match status" value="1"/>
</dbReference>
<name>A0A814CRF0_9BILA</name>
<protein>
    <recommendedName>
        <fullName evidence="1">Reverse transcriptase domain-containing protein</fullName>
    </recommendedName>
</protein>
<sequence length="101" mass="11425">MFKRNGNGLMFDGEPWCSPIILVKKKADEMGKSEFRFCIDFRKLNEATAKDCYPLPRIDDTVDALGGSKYFTTLDLASGYWQIPLNEESKSKTAFCANSKL</sequence>
<comment type="caution">
    <text evidence="2">The sequence shown here is derived from an EMBL/GenBank/DDBJ whole genome shotgun (WGS) entry which is preliminary data.</text>
</comment>
<dbReference type="InterPro" id="IPR000477">
    <property type="entry name" value="RT_dom"/>
</dbReference>
<dbReference type="InterPro" id="IPR053134">
    <property type="entry name" value="RNA-dir_DNA_polymerase"/>
</dbReference>
<dbReference type="SUPFAM" id="SSF56672">
    <property type="entry name" value="DNA/RNA polymerases"/>
    <property type="match status" value="1"/>
</dbReference>
<accession>A0A814CRF0</accession>
<dbReference type="InterPro" id="IPR043128">
    <property type="entry name" value="Rev_trsase/Diguanyl_cyclase"/>
</dbReference>
<feature type="domain" description="Reverse transcriptase" evidence="1">
    <location>
        <begin position="24"/>
        <end position="98"/>
    </location>
</feature>
<dbReference type="InterPro" id="IPR043502">
    <property type="entry name" value="DNA/RNA_pol_sf"/>
</dbReference>
<dbReference type="CDD" id="cd01647">
    <property type="entry name" value="RT_LTR"/>
    <property type="match status" value="1"/>
</dbReference>
<evidence type="ECO:0000313" key="3">
    <source>
        <dbReference type="Proteomes" id="UP000663879"/>
    </source>
</evidence>
<dbReference type="PANTHER" id="PTHR24559:SF444">
    <property type="entry name" value="REVERSE TRANSCRIPTASE DOMAIN-CONTAINING PROTEIN"/>
    <property type="match status" value="1"/>
</dbReference>
<dbReference type="Gene3D" id="3.30.70.270">
    <property type="match status" value="1"/>
</dbReference>
<reference evidence="2" key="1">
    <citation type="submission" date="2021-02" db="EMBL/GenBank/DDBJ databases">
        <authorList>
            <person name="Nowell W R."/>
        </authorList>
    </citation>
    <scope>NUCLEOTIDE SEQUENCE</scope>
    <source>
        <strain evidence="2">Ploen Becks lab</strain>
    </source>
</reference>
<dbReference type="EMBL" id="CAJNOC010002640">
    <property type="protein sequence ID" value="CAF0944327.1"/>
    <property type="molecule type" value="Genomic_DNA"/>
</dbReference>
<organism evidence="2 3">
    <name type="scientific">Brachionus calyciflorus</name>
    <dbReference type="NCBI Taxonomy" id="104777"/>
    <lineage>
        <taxon>Eukaryota</taxon>
        <taxon>Metazoa</taxon>
        <taxon>Spiralia</taxon>
        <taxon>Gnathifera</taxon>
        <taxon>Rotifera</taxon>
        <taxon>Eurotatoria</taxon>
        <taxon>Monogononta</taxon>
        <taxon>Pseudotrocha</taxon>
        <taxon>Ploima</taxon>
        <taxon>Brachionidae</taxon>
        <taxon>Brachionus</taxon>
    </lineage>
</organism>
<dbReference type="OrthoDB" id="9996999at2759"/>